<dbReference type="Gene3D" id="3.40.50.300">
    <property type="entry name" value="P-loop containing nucleotide triphosphate hydrolases"/>
    <property type="match status" value="1"/>
</dbReference>
<feature type="compositionally biased region" description="Basic and acidic residues" evidence="1">
    <location>
        <begin position="323"/>
        <end position="346"/>
    </location>
</feature>
<accession>A0A9P5Y7U5</accession>
<keyword evidence="3" id="KW-1185">Reference proteome</keyword>
<evidence type="ECO:0000256" key="1">
    <source>
        <dbReference type="SAM" id="MobiDB-lite"/>
    </source>
</evidence>
<evidence type="ECO:0000313" key="3">
    <source>
        <dbReference type="Proteomes" id="UP000807353"/>
    </source>
</evidence>
<dbReference type="Proteomes" id="UP000807353">
    <property type="component" value="Unassembled WGS sequence"/>
</dbReference>
<feature type="compositionally biased region" description="Acidic residues" evidence="1">
    <location>
        <begin position="354"/>
        <end position="366"/>
    </location>
</feature>
<feature type="compositionally biased region" description="Basic and acidic residues" evidence="1">
    <location>
        <begin position="276"/>
        <end position="287"/>
    </location>
</feature>
<gene>
    <name evidence="2" type="ORF">BDZ94DRAFT_589635</name>
</gene>
<feature type="compositionally biased region" description="Acidic residues" evidence="1">
    <location>
        <begin position="266"/>
        <end position="275"/>
    </location>
</feature>
<reference evidence="2" key="1">
    <citation type="submission" date="2020-11" db="EMBL/GenBank/DDBJ databases">
        <authorList>
            <consortium name="DOE Joint Genome Institute"/>
            <person name="Ahrendt S."/>
            <person name="Riley R."/>
            <person name="Andreopoulos W."/>
            <person name="Labutti K."/>
            <person name="Pangilinan J."/>
            <person name="Ruiz-Duenas F.J."/>
            <person name="Barrasa J.M."/>
            <person name="Sanchez-Garcia M."/>
            <person name="Camarero S."/>
            <person name="Miyauchi S."/>
            <person name="Serrano A."/>
            <person name="Linde D."/>
            <person name="Babiker R."/>
            <person name="Drula E."/>
            <person name="Ayuso-Fernandez I."/>
            <person name="Pacheco R."/>
            <person name="Padilla G."/>
            <person name="Ferreira P."/>
            <person name="Barriuso J."/>
            <person name="Kellner H."/>
            <person name="Castanera R."/>
            <person name="Alfaro M."/>
            <person name="Ramirez L."/>
            <person name="Pisabarro A.G."/>
            <person name="Kuo A."/>
            <person name="Tritt A."/>
            <person name="Lipzen A."/>
            <person name="He G."/>
            <person name="Yan M."/>
            <person name="Ng V."/>
            <person name="Cullen D."/>
            <person name="Martin F."/>
            <person name="Rosso M.-N."/>
            <person name="Henrissat B."/>
            <person name="Hibbett D."/>
            <person name="Martinez A.T."/>
            <person name="Grigoriev I.V."/>
        </authorList>
    </citation>
    <scope>NUCLEOTIDE SEQUENCE</scope>
    <source>
        <strain evidence="2">CBS 247.69</strain>
    </source>
</reference>
<organism evidence="2 3">
    <name type="scientific">Collybia nuda</name>
    <dbReference type="NCBI Taxonomy" id="64659"/>
    <lineage>
        <taxon>Eukaryota</taxon>
        <taxon>Fungi</taxon>
        <taxon>Dikarya</taxon>
        <taxon>Basidiomycota</taxon>
        <taxon>Agaricomycotina</taxon>
        <taxon>Agaricomycetes</taxon>
        <taxon>Agaricomycetidae</taxon>
        <taxon>Agaricales</taxon>
        <taxon>Tricholomatineae</taxon>
        <taxon>Clitocybaceae</taxon>
        <taxon>Collybia</taxon>
    </lineage>
</organism>
<dbReference type="InterPro" id="IPR027417">
    <property type="entry name" value="P-loop_NTPase"/>
</dbReference>
<proteinExistence type="predicted"/>
<sequence length="506" mass="57148">MYKKPPVSNLTTVQSILSIRQDLTTRTKFEVQILKTIAAYLGEKYSKDVKLHNIIYLHDIDATRMGGTSRRAFALFRKLYGTENLQNVSIVTNKWDRVELQVGKDREKELSEKYFKDELKKGAKLLRHDGTKVSVNKLLRKFFDSSAVALHVQKELVIDQKRVFETEAGIHVENDLNELIKWAKEKGEEDSVIAPPLEWYLRDVEEIRKEKTLAKRTSPSEQYRHDMEVIHQSEKQSTPPQIPQGTPDERKSIFEAETSVPNLGVGDEDEEEEESTEKPKSLKKDQDIGPNSHEPNIRLAELFDIEEPENQKKGEDNLGIGQESRHADVKDTGETETKPENLKIGEHTLSTDSLSDELSIEADEISESQPDGQQDVSFANRSPGAEPVLILEIDALEEEEEDNPDRALHEECGEFTPEESSSAPSVVYPDRDPANINVPHAVSGVMNPSGWANLGVEEGNMAGALMSFPQQRLKASKKVDVQSKITDGEGYSSSRTYNNFWSCCRR</sequence>
<comment type="caution">
    <text evidence="2">The sequence shown here is derived from an EMBL/GenBank/DDBJ whole genome shotgun (WGS) entry which is preliminary data.</text>
</comment>
<protein>
    <submittedName>
        <fullName evidence="2">Uncharacterized protein</fullName>
    </submittedName>
</protein>
<dbReference type="EMBL" id="MU150259">
    <property type="protein sequence ID" value="KAF9463785.1"/>
    <property type="molecule type" value="Genomic_DNA"/>
</dbReference>
<evidence type="ECO:0000313" key="2">
    <source>
        <dbReference type="EMBL" id="KAF9463785.1"/>
    </source>
</evidence>
<feature type="compositionally biased region" description="Polar residues" evidence="1">
    <location>
        <begin position="367"/>
        <end position="380"/>
    </location>
</feature>
<feature type="region of interest" description="Disordered" evidence="1">
    <location>
        <begin position="258"/>
        <end position="385"/>
    </location>
</feature>
<name>A0A9P5Y7U5_9AGAR</name>
<dbReference type="AlphaFoldDB" id="A0A9P5Y7U5"/>